<reference evidence="4" key="1">
    <citation type="submission" date="2023-02" db="EMBL/GenBank/DDBJ databases">
        <title>Actinokineospora globicatena NBRC 15670.</title>
        <authorList>
            <person name="Ichikawa N."/>
            <person name="Sato H."/>
            <person name="Tonouchi N."/>
        </authorList>
    </citation>
    <scope>NUCLEOTIDE SEQUENCE</scope>
    <source>
        <strain evidence="4">NBRC 15670</strain>
    </source>
</reference>
<dbReference type="GO" id="GO:0006508">
    <property type="term" value="P:proteolysis"/>
    <property type="evidence" value="ECO:0007669"/>
    <property type="project" value="InterPro"/>
</dbReference>
<dbReference type="SUPFAM" id="SSF82171">
    <property type="entry name" value="DPP6 N-terminal domain-like"/>
    <property type="match status" value="1"/>
</dbReference>
<dbReference type="PANTHER" id="PTHR42776">
    <property type="entry name" value="SERINE PEPTIDASE S9 FAMILY MEMBER"/>
    <property type="match status" value="1"/>
</dbReference>
<dbReference type="InterPro" id="IPR001375">
    <property type="entry name" value="Peptidase_S9_cat"/>
</dbReference>
<dbReference type="Pfam" id="PF07676">
    <property type="entry name" value="PD40"/>
    <property type="match status" value="1"/>
</dbReference>
<dbReference type="SUPFAM" id="SSF53474">
    <property type="entry name" value="alpha/beta-Hydrolases"/>
    <property type="match status" value="1"/>
</dbReference>
<dbReference type="GO" id="GO:0004252">
    <property type="term" value="F:serine-type endopeptidase activity"/>
    <property type="evidence" value="ECO:0007669"/>
    <property type="project" value="TreeGrafter"/>
</dbReference>
<keyword evidence="5" id="KW-1185">Reference proteome</keyword>
<comment type="caution">
    <text evidence="4">The sequence shown here is derived from an EMBL/GenBank/DDBJ whole genome shotgun (WGS) entry which is preliminary data.</text>
</comment>
<dbReference type="InterPro" id="IPR029058">
    <property type="entry name" value="AB_hydrolase_fold"/>
</dbReference>
<feature type="domain" description="Peptidase S9 prolyl oligopeptidase catalytic" evidence="3">
    <location>
        <begin position="450"/>
        <end position="657"/>
    </location>
</feature>
<sequence>MRPEDIELVAAPGAPALRGDLLLVGLAAPDLPTNSYAGGLYRVGLAGGEVREFTRGHRDSAPEISPDGTQVAFLRSAKAGEPPQLHVIPVDGGEARRLTDLPLGAGAPVWAPDSRRIAFVARVPDAGRYGVPNADGTAPDAAAEAPRVITRLEYRFDDIGFQHDRPPQLFVVDTDQVTGVDGAGSRNTANSVPRQLTEGLATPCHAVWTLEGDHVLVRAQRDWGVAETLNTDIYAVPADGGDPVLVARSAGTAEHPAPLGDGTIAFLGDEFPDTRCTARNLGLWTVPLVLDGEPAEPRRLTDAETVDAEITAGRPVRTAAGVLIAVRNRGAVELRRVPLDADRATLAELALVAGDQAAVKGFAASGDRIVCTLSTWDTPGEVVLVEDETTTRLTDFSAPLRARGLRQPLEVKGVAPDGYATHGWLLLPEGDGPHPVLLSVHGGPFMYYGWGFFDEAQVYAAAGYAVVLPNPRGSAGYGEAHGRAIIGALGTVDVDDVLSVLDAALERPELDSANVGVMGGSYGGWMTGWLASHHGHRFRAAWSERAVNAWDSFLGTSDIGWWFAEAYCGTDPADHLAMSPLTHAHRITIPFAVVHSEHDWRCPVEQAQRMYVALHRNGVETELILFPGEGHELTRSGKPRHREQRFREVLRWWSRHL</sequence>
<dbReference type="Pfam" id="PF00326">
    <property type="entry name" value="Peptidase_S9"/>
    <property type="match status" value="1"/>
</dbReference>
<keyword evidence="2" id="KW-0720">Serine protease</keyword>
<gene>
    <name evidence="4" type="ORF">Aglo03_49880</name>
</gene>
<keyword evidence="1" id="KW-0378">Hydrolase</keyword>
<keyword evidence="4" id="KW-0031">Aminopeptidase</keyword>
<protein>
    <submittedName>
        <fullName evidence="4">Dipeptidyl aminopeptidase</fullName>
    </submittedName>
</protein>
<evidence type="ECO:0000256" key="1">
    <source>
        <dbReference type="ARBA" id="ARBA00022801"/>
    </source>
</evidence>
<dbReference type="Proteomes" id="UP001165042">
    <property type="component" value="Unassembled WGS sequence"/>
</dbReference>
<name>A0A9W6VAC6_9PSEU</name>
<dbReference type="AlphaFoldDB" id="A0A9W6VAC6"/>
<proteinExistence type="predicted"/>
<organism evidence="4 5">
    <name type="scientific">Actinokineospora globicatena</name>
    <dbReference type="NCBI Taxonomy" id="103729"/>
    <lineage>
        <taxon>Bacteria</taxon>
        <taxon>Bacillati</taxon>
        <taxon>Actinomycetota</taxon>
        <taxon>Actinomycetes</taxon>
        <taxon>Pseudonocardiales</taxon>
        <taxon>Pseudonocardiaceae</taxon>
        <taxon>Actinokineospora</taxon>
    </lineage>
</organism>
<accession>A0A9W6VAC6</accession>
<evidence type="ECO:0000313" key="4">
    <source>
        <dbReference type="EMBL" id="GLW94172.1"/>
    </source>
</evidence>
<dbReference type="GO" id="GO:0004177">
    <property type="term" value="F:aminopeptidase activity"/>
    <property type="evidence" value="ECO:0007669"/>
    <property type="project" value="UniProtKB-KW"/>
</dbReference>
<dbReference type="PANTHER" id="PTHR42776:SF27">
    <property type="entry name" value="DIPEPTIDYL PEPTIDASE FAMILY MEMBER 6"/>
    <property type="match status" value="1"/>
</dbReference>
<dbReference type="EMBL" id="BSSD01000008">
    <property type="protein sequence ID" value="GLW94172.1"/>
    <property type="molecule type" value="Genomic_DNA"/>
</dbReference>
<dbReference type="RefSeq" id="WP_285612329.1">
    <property type="nucleotide sequence ID" value="NZ_BSSD01000008.1"/>
</dbReference>
<evidence type="ECO:0000313" key="5">
    <source>
        <dbReference type="Proteomes" id="UP001165042"/>
    </source>
</evidence>
<dbReference type="Gene3D" id="3.40.50.1820">
    <property type="entry name" value="alpha/beta hydrolase"/>
    <property type="match status" value="1"/>
</dbReference>
<dbReference type="Gene3D" id="2.120.10.30">
    <property type="entry name" value="TolB, C-terminal domain"/>
    <property type="match status" value="2"/>
</dbReference>
<evidence type="ECO:0000259" key="3">
    <source>
        <dbReference type="Pfam" id="PF00326"/>
    </source>
</evidence>
<dbReference type="InterPro" id="IPR011042">
    <property type="entry name" value="6-blade_b-propeller_TolB-like"/>
</dbReference>
<dbReference type="InterPro" id="IPR011659">
    <property type="entry name" value="WD40"/>
</dbReference>
<evidence type="ECO:0000256" key="2">
    <source>
        <dbReference type="ARBA" id="ARBA00022825"/>
    </source>
</evidence>
<keyword evidence="4" id="KW-0645">Protease</keyword>